<gene>
    <name evidence="1" type="ORF">EHAR0213_LOCUS10145</name>
</gene>
<protein>
    <submittedName>
        <fullName evidence="1">Uncharacterized protein</fullName>
    </submittedName>
</protein>
<name>A0A7S3NCS4_9SPIT</name>
<evidence type="ECO:0000313" key="1">
    <source>
        <dbReference type="EMBL" id="CAE0351231.1"/>
    </source>
</evidence>
<dbReference type="AlphaFoldDB" id="A0A7S3NCS4"/>
<dbReference type="EMBL" id="HBII01024460">
    <property type="protein sequence ID" value="CAE0351231.1"/>
    <property type="molecule type" value="Transcribed_RNA"/>
</dbReference>
<proteinExistence type="predicted"/>
<organism evidence="1">
    <name type="scientific">Euplotes harpa</name>
    <dbReference type="NCBI Taxonomy" id="151035"/>
    <lineage>
        <taxon>Eukaryota</taxon>
        <taxon>Sar</taxon>
        <taxon>Alveolata</taxon>
        <taxon>Ciliophora</taxon>
        <taxon>Intramacronucleata</taxon>
        <taxon>Spirotrichea</taxon>
        <taxon>Hypotrichia</taxon>
        <taxon>Euplotida</taxon>
        <taxon>Euplotidae</taxon>
        <taxon>Euplotes</taxon>
    </lineage>
</organism>
<accession>A0A7S3NCS4</accession>
<sequence>MFYGKPWTIEDEQAAHGKLDDTISTFLNSSLNIELVYIILKSITDDCQYQKRLDIHWMEIYSNFEKYLGKEKHDYYEIEIEDPDAWAIDNFDPKKHRESAADK</sequence>
<reference evidence="1" key="1">
    <citation type="submission" date="2021-01" db="EMBL/GenBank/DDBJ databases">
        <authorList>
            <person name="Corre E."/>
            <person name="Pelletier E."/>
            <person name="Niang G."/>
            <person name="Scheremetjew M."/>
            <person name="Finn R."/>
            <person name="Kale V."/>
            <person name="Holt S."/>
            <person name="Cochrane G."/>
            <person name="Meng A."/>
            <person name="Brown T."/>
            <person name="Cohen L."/>
        </authorList>
    </citation>
    <scope>NUCLEOTIDE SEQUENCE</scope>
    <source>
        <strain evidence="1">FSP1.4</strain>
    </source>
</reference>